<feature type="transmembrane region" description="Helical" evidence="1">
    <location>
        <begin position="14"/>
        <end position="35"/>
    </location>
</feature>
<comment type="caution">
    <text evidence="2">The sequence shown here is derived from an EMBL/GenBank/DDBJ whole genome shotgun (WGS) entry which is preliminary data.</text>
</comment>
<evidence type="ECO:0000256" key="1">
    <source>
        <dbReference type="SAM" id="Phobius"/>
    </source>
</evidence>
<dbReference type="Proteomes" id="UP001204953">
    <property type="component" value="Unassembled WGS sequence"/>
</dbReference>
<keyword evidence="1" id="KW-0812">Transmembrane</keyword>
<accession>A0AAE3GNR1</accession>
<evidence type="ECO:0000313" key="3">
    <source>
        <dbReference type="Proteomes" id="UP001204953"/>
    </source>
</evidence>
<keyword evidence="1" id="KW-1133">Transmembrane helix</keyword>
<evidence type="ECO:0000313" key="2">
    <source>
        <dbReference type="EMBL" id="MCP2727206.1"/>
    </source>
</evidence>
<name>A0AAE3GNR1_9CYAN</name>
<dbReference type="RefSeq" id="WP_254010023.1">
    <property type="nucleotide sequence ID" value="NZ_JAMZMM010000009.1"/>
</dbReference>
<protein>
    <submittedName>
        <fullName evidence="2">Uncharacterized protein</fullName>
    </submittedName>
</protein>
<keyword evidence="3" id="KW-1185">Reference proteome</keyword>
<organism evidence="2 3">
    <name type="scientific">Limnofasciculus baicalensis BBK-W-15</name>
    <dbReference type="NCBI Taxonomy" id="2699891"/>
    <lineage>
        <taxon>Bacteria</taxon>
        <taxon>Bacillati</taxon>
        <taxon>Cyanobacteriota</taxon>
        <taxon>Cyanophyceae</taxon>
        <taxon>Coleofasciculales</taxon>
        <taxon>Coleofasciculaceae</taxon>
        <taxon>Limnofasciculus</taxon>
        <taxon>Limnofasciculus baicalensis</taxon>
    </lineage>
</organism>
<dbReference type="EMBL" id="JAMZMM010000009">
    <property type="protein sequence ID" value="MCP2727206.1"/>
    <property type="molecule type" value="Genomic_DNA"/>
</dbReference>
<sequence>MIVYLVAYGRSHPLAFGIYSFILGDRIPVLLAFALSSQSHYSVQSSSESPGT</sequence>
<dbReference type="AlphaFoldDB" id="A0AAE3GNR1"/>
<reference evidence="2" key="1">
    <citation type="submission" date="2022-06" db="EMBL/GenBank/DDBJ databases">
        <title>New cyanobacteria of genus Symplocastrum in benthos of Lake Baikal.</title>
        <authorList>
            <person name="Sorokovikova E."/>
            <person name="Tikhonova I."/>
            <person name="Krasnopeev A."/>
            <person name="Evseev P."/>
            <person name="Gladkikh A."/>
            <person name="Belykh O."/>
        </authorList>
    </citation>
    <scope>NUCLEOTIDE SEQUENCE</scope>
    <source>
        <strain evidence="2">BBK-W-15</strain>
    </source>
</reference>
<proteinExistence type="predicted"/>
<keyword evidence="1" id="KW-0472">Membrane</keyword>
<gene>
    <name evidence="2" type="ORF">NJ959_01800</name>
</gene>